<evidence type="ECO:0000313" key="1">
    <source>
        <dbReference type="EMBL" id="AZA15278.1"/>
    </source>
</evidence>
<evidence type="ECO:0008006" key="2">
    <source>
        <dbReference type="Google" id="ProtNLM"/>
    </source>
</evidence>
<dbReference type="Gene3D" id="1.10.357.10">
    <property type="entry name" value="Tetracycline Repressor, domain 2"/>
    <property type="match status" value="1"/>
</dbReference>
<gene>
    <name evidence="1" type="ORF">DQL93_00220</name>
</gene>
<dbReference type="SUPFAM" id="SSF46689">
    <property type="entry name" value="Homeodomain-like"/>
    <property type="match status" value="1"/>
</dbReference>
<dbReference type="RefSeq" id="WP_231542306.1">
    <property type="nucleotide sequence ID" value="NZ_JAJNVF010000050.1"/>
</dbReference>
<reference evidence="1" key="1">
    <citation type="submission" date="2018-07" db="EMBL/GenBank/DDBJ databases">
        <authorList>
            <person name="Somerville V."/>
        </authorList>
    </citation>
    <scope>NUCLEOTIDE SEQUENCE</scope>
    <source>
        <strain evidence="1">NWC_2_2</strain>
    </source>
</reference>
<dbReference type="AlphaFoldDB" id="A0A3G6JE81"/>
<accession>A0A3G6JE81</accession>
<protein>
    <recommendedName>
        <fullName evidence="2">TetR/AcrR family transcriptional regulator</fullName>
    </recommendedName>
</protein>
<name>A0A3G6JE81_LACDL</name>
<organism evidence="1">
    <name type="scientific">Lactobacillus delbrueckii subsp. lactis</name>
    <dbReference type="NCBI Taxonomy" id="29397"/>
    <lineage>
        <taxon>Bacteria</taxon>
        <taxon>Bacillati</taxon>
        <taxon>Bacillota</taxon>
        <taxon>Bacilli</taxon>
        <taxon>Lactobacillales</taxon>
        <taxon>Lactobacillaceae</taxon>
        <taxon>Lactobacillus</taxon>
    </lineage>
</organism>
<dbReference type="EMBL" id="CP031023">
    <property type="protein sequence ID" value="AZA15278.1"/>
    <property type="molecule type" value="Genomic_DNA"/>
</dbReference>
<dbReference type="InterPro" id="IPR009057">
    <property type="entry name" value="Homeodomain-like_sf"/>
</dbReference>
<proteinExistence type="predicted"/>
<sequence>MITSIKLLEANQILDQVLDSERGSEINVKKFCKLAACSRPTFYAHYGSMRQLSAELLLKKLDQHLYFATSDYGNGLKRLLTYMEKDNCFILNLLALIDAEKGKIKGKEFATRFPQKVEWLLRKKTVCYVDAHSLSGDYSIKTLNNAAHIIYAILYEWLAEGLQLSARDVYDRCQLAIEIVEEQTSKKALL</sequence>